<dbReference type="CDD" id="cd02243">
    <property type="entry name" value="cupin_11S_legumin_C"/>
    <property type="match status" value="1"/>
</dbReference>
<name>A0A1J6JIZ5_NICAT</name>
<comment type="similarity">
    <text evidence="1 5">Belongs to the 11S seed storage protein (globulins) family.</text>
</comment>
<feature type="signal peptide" evidence="5">
    <location>
        <begin position="1"/>
        <end position="21"/>
    </location>
</feature>
<reference evidence="8" key="1">
    <citation type="submission" date="2016-11" db="EMBL/GenBank/DDBJ databases">
        <title>The genome of Nicotiana attenuata.</title>
        <authorList>
            <person name="Xu S."/>
            <person name="Brockmoeller T."/>
            <person name="Gaquerel E."/>
            <person name="Navarro A."/>
            <person name="Kuhl H."/>
            <person name="Gase K."/>
            <person name="Ling Z."/>
            <person name="Zhou W."/>
            <person name="Kreitzer C."/>
            <person name="Stanke M."/>
            <person name="Tang H."/>
            <person name="Lyons E."/>
            <person name="Pandey P."/>
            <person name="Pandey S.P."/>
            <person name="Timmermann B."/>
            <person name="Baldwin I.T."/>
        </authorList>
    </citation>
    <scope>NUCLEOTIDE SEQUENCE [LARGE SCALE GENOMIC DNA]</scope>
    <source>
        <strain evidence="8">UT</strain>
    </source>
</reference>
<dbReference type="KEGG" id="nau:109223079"/>
<feature type="region of interest" description="Disordered" evidence="6">
    <location>
        <begin position="188"/>
        <end position="208"/>
    </location>
</feature>
<comment type="function">
    <text evidence="5">Seed storage protein.</text>
</comment>
<keyword evidence="2 5" id="KW-0758">Storage protein</keyword>
<dbReference type="InterPro" id="IPR006045">
    <property type="entry name" value="Cupin_1"/>
</dbReference>
<dbReference type="SMART" id="SM00835">
    <property type="entry name" value="Cupin_1"/>
    <property type="match status" value="2"/>
</dbReference>
<comment type="caution">
    <text evidence="8">The sequence shown here is derived from an EMBL/GenBank/DDBJ whole genome shotgun (WGS) entry which is preliminary data.</text>
</comment>
<keyword evidence="3 5" id="KW-0708">Seed storage protein</keyword>
<dbReference type="InterPro" id="IPR022379">
    <property type="entry name" value="11S_seedstore_CS"/>
</dbReference>
<sequence>MATTWFSFFLSFLLLLHGNFAQQRYQQQQGQCQINRLNPQEPSFRMQAEAGVTEFFDTNNQQFQCAGVSLFRHVIQSRGLFLPSYTNSPLLAYVVQGRGFYGIMNSGCPETFQSSQQTQQRIRGRRFQDRHQKIEQFRQGDIMAFPAGAAHWLYNEGNEEVVLVVLEDASNNANQLDQTSRRFFIAGNPQQGQQQQQQQGRQYGGSTMRREQFRSGNVFNGFDIEVLSEAFGVDRETARRLQGQDDMRGHIVSVQEGLRVIRPPFSQEQEEQQEQGQYGRGPMINGIEETICTAKVRENIDNPARADIYNPRAGRLSTVNRFTLPILSFLRLSAARGVLYRNSMMAPHWYKNAHSIIYITRGESRIQIVDHRGQAVLDDQVREGQCLVVPQNYAIVKQAGNEGCEWIAFNTNDNAMINTLSGRTSAIRGLPLDVIANAYQISRDEARRLKFNRDETLIFRSTRRSPRSYGRVIGLVDEANSTSIA</sequence>
<dbReference type="Proteomes" id="UP000187609">
    <property type="component" value="Unassembled WGS sequence"/>
</dbReference>
<dbReference type="FunFam" id="2.60.120.10:FF:000073">
    <property type="entry name" value="Glycinin G1"/>
    <property type="match status" value="1"/>
</dbReference>
<feature type="compositionally biased region" description="Low complexity" evidence="6">
    <location>
        <begin position="190"/>
        <end position="205"/>
    </location>
</feature>
<evidence type="ECO:0000256" key="6">
    <source>
        <dbReference type="SAM" id="MobiDB-lite"/>
    </source>
</evidence>
<dbReference type="PANTHER" id="PTHR31189:SF48">
    <property type="entry name" value="LEGUMIN B"/>
    <property type="match status" value="1"/>
</dbReference>
<dbReference type="PANTHER" id="PTHR31189">
    <property type="entry name" value="OS03G0336100 PROTEIN-RELATED"/>
    <property type="match status" value="1"/>
</dbReference>
<comment type="subunit">
    <text evidence="5">Hexamer; each subunit is composed of an acidic and a basic chain derived from a single precursor and linked by a disulfide bond.</text>
</comment>
<dbReference type="InterPro" id="IPR011051">
    <property type="entry name" value="RmlC_Cupin_sf"/>
</dbReference>
<dbReference type="SUPFAM" id="SSF51182">
    <property type="entry name" value="RmlC-like cupins"/>
    <property type="match status" value="1"/>
</dbReference>
<evidence type="ECO:0000259" key="7">
    <source>
        <dbReference type="SMART" id="SM00835"/>
    </source>
</evidence>
<evidence type="ECO:0000256" key="3">
    <source>
        <dbReference type="ARBA" id="ARBA00023129"/>
    </source>
</evidence>
<evidence type="ECO:0000256" key="2">
    <source>
        <dbReference type="ARBA" id="ARBA00022761"/>
    </source>
</evidence>
<dbReference type="PRINTS" id="PR00439">
    <property type="entry name" value="11SGLOBULIN"/>
</dbReference>
<organism evidence="8 9">
    <name type="scientific">Nicotiana attenuata</name>
    <name type="common">Coyote tobacco</name>
    <dbReference type="NCBI Taxonomy" id="49451"/>
    <lineage>
        <taxon>Eukaryota</taxon>
        <taxon>Viridiplantae</taxon>
        <taxon>Streptophyta</taxon>
        <taxon>Embryophyta</taxon>
        <taxon>Tracheophyta</taxon>
        <taxon>Spermatophyta</taxon>
        <taxon>Magnoliopsida</taxon>
        <taxon>eudicotyledons</taxon>
        <taxon>Gunneridae</taxon>
        <taxon>Pentapetalae</taxon>
        <taxon>asterids</taxon>
        <taxon>lamiids</taxon>
        <taxon>Solanales</taxon>
        <taxon>Solanaceae</taxon>
        <taxon>Nicotianoideae</taxon>
        <taxon>Nicotianeae</taxon>
        <taxon>Nicotiana</taxon>
    </lineage>
</organism>
<dbReference type="Pfam" id="PF00190">
    <property type="entry name" value="Cupin_1"/>
    <property type="match status" value="2"/>
</dbReference>
<keyword evidence="9" id="KW-1185">Reference proteome</keyword>
<evidence type="ECO:0000313" key="9">
    <source>
        <dbReference type="Proteomes" id="UP000187609"/>
    </source>
</evidence>
<feature type="chain" id="PRO_5011829157" evidence="5">
    <location>
        <begin position="22"/>
        <end position="485"/>
    </location>
</feature>
<dbReference type="InterPro" id="IPR050253">
    <property type="entry name" value="Seed_Storage-Functional"/>
</dbReference>
<dbReference type="OMA" id="MHQKLEN"/>
<dbReference type="AlphaFoldDB" id="A0A1J6JIZ5"/>
<dbReference type="SMR" id="A0A1J6JIZ5"/>
<feature type="domain" description="Cupin type-1" evidence="7">
    <location>
        <begin position="298"/>
        <end position="447"/>
    </location>
</feature>
<dbReference type="OrthoDB" id="1903982at2759"/>
<dbReference type="STRING" id="49451.A0A1J6JIZ5"/>
<protein>
    <submittedName>
        <fullName evidence="8">Glutelin type-a 1</fullName>
    </submittedName>
</protein>
<gene>
    <name evidence="8" type="primary">GLUA1_0</name>
    <name evidence="8" type="ORF">A4A49_06426</name>
</gene>
<dbReference type="InterPro" id="IPR014710">
    <property type="entry name" value="RmlC-like_jellyroll"/>
</dbReference>
<dbReference type="CDD" id="cd02242">
    <property type="entry name" value="cupin_11S_legumin_N"/>
    <property type="match status" value="1"/>
</dbReference>
<proteinExistence type="inferred from homology"/>
<dbReference type="EMBL" id="MJEQ01037184">
    <property type="protein sequence ID" value="OIT06913.1"/>
    <property type="molecule type" value="Genomic_DNA"/>
</dbReference>
<feature type="domain" description="Cupin type-1" evidence="7">
    <location>
        <begin position="35"/>
        <end position="239"/>
    </location>
</feature>
<evidence type="ECO:0000256" key="5">
    <source>
        <dbReference type="RuleBase" id="RU003681"/>
    </source>
</evidence>
<dbReference type="GeneID" id="109223079"/>
<keyword evidence="4 5" id="KW-1015">Disulfide bond</keyword>
<dbReference type="InterPro" id="IPR006044">
    <property type="entry name" value="11S_seedstore_pln"/>
</dbReference>
<keyword evidence="5" id="KW-0732">Signal</keyword>
<dbReference type="Gene3D" id="2.60.120.10">
    <property type="entry name" value="Jelly Rolls"/>
    <property type="match status" value="2"/>
</dbReference>
<evidence type="ECO:0000256" key="4">
    <source>
        <dbReference type="ARBA" id="ARBA00023157"/>
    </source>
</evidence>
<dbReference type="Gramene" id="OIT06913">
    <property type="protein sequence ID" value="OIT06913"/>
    <property type="gene ID" value="A4A49_06426"/>
</dbReference>
<dbReference type="PROSITE" id="PS00305">
    <property type="entry name" value="11S_SEED_STORAGE"/>
    <property type="match status" value="1"/>
</dbReference>
<evidence type="ECO:0000313" key="8">
    <source>
        <dbReference type="EMBL" id="OIT06913.1"/>
    </source>
</evidence>
<evidence type="ECO:0000256" key="1">
    <source>
        <dbReference type="ARBA" id="ARBA00007178"/>
    </source>
</evidence>
<dbReference type="GO" id="GO:0045735">
    <property type="term" value="F:nutrient reservoir activity"/>
    <property type="evidence" value="ECO:0007669"/>
    <property type="project" value="UniProtKB-KW"/>
</dbReference>
<accession>A0A1J6JIZ5</accession>